<dbReference type="GO" id="GO:0016614">
    <property type="term" value="F:oxidoreductase activity, acting on CH-OH group of donors"/>
    <property type="evidence" value="ECO:0007669"/>
    <property type="project" value="InterPro"/>
</dbReference>
<keyword evidence="5" id="KW-0560">Oxidoreductase</keyword>
<dbReference type="PANTHER" id="PTHR42784:SF1">
    <property type="entry name" value="PYRANOSE 2-OXIDASE"/>
    <property type="match status" value="1"/>
</dbReference>
<keyword evidence="3" id="KW-0285">Flavoprotein</keyword>
<organism evidence="7 8">
    <name type="scientific">Desulfacinum infernum DSM 9756</name>
    <dbReference type="NCBI Taxonomy" id="1121391"/>
    <lineage>
        <taxon>Bacteria</taxon>
        <taxon>Pseudomonadati</taxon>
        <taxon>Thermodesulfobacteriota</taxon>
        <taxon>Syntrophobacteria</taxon>
        <taxon>Syntrophobacterales</taxon>
        <taxon>Syntrophobacteraceae</taxon>
        <taxon>Desulfacinum</taxon>
    </lineage>
</organism>
<reference evidence="8" key="1">
    <citation type="submission" date="2016-11" db="EMBL/GenBank/DDBJ databases">
        <authorList>
            <person name="Varghese N."/>
            <person name="Submissions S."/>
        </authorList>
    </citation>
    <scope>NUCLEOTIDE SEQUENCE [LARGE SCALE GENOMIC DNA]</scope>
    <source>
        <strain evidence="8">DSM 9756</strain>
    </source>
</reference>
<dbReference type="OrthoDB" id="9787779at2"/>
<sequence length="533" mass="59022">MKCIVVGSGVSGAHAALTLLERGCNVELWDVGREEPPFPQDGVTFHELKDIVEDPVSYFLGECLEGIIEPNAPELLRYPPSRDFLVSRSDPLWCFLDTNFVPYVSYAKGGLANGWGANVMAFDDDDLSCWPISFADLEPAYRKASKRIPVSGPNEDDLSPYCRGVSPSQPPVKLSTADQKLMVAYARIRKQFLRRGIRLGRARLAVVTDQRFENACDYCDRCLWGCPKKAIYNPAVTTLADCRKHSGFRYLPNRFVLSLETDDNRATSIRYMDTRTGQILRETCHIVFLAAGALGTGSIFLRTLNRTRPDLGPETVGLLDTAVVKLPYVLIRNIGAAADARSFQFNRLIMGLENRVEGWPTYMHGEVLHLTSLLYHPLIERMPFGSRTSKNIFFSIKAALGVVTLFFPDRIERGNRLVLAETSEPMGKVLPAYEDISAKEHLVNRVVSRVHSALRRLGCIPRGVFRSRPGAGIHYAGTVPMGEGPKCCDSQGRSNLFSNVYIADGAAFPSLPSKSMTLSLAAHATRVAMKADL</sequence>
<evidence type="ECO:0000313" key="8">
    <source>
        <dbReference type="Proteomes" id="UP000184076"/>
    </source>
</evidence>
<accession>A0A1M4WXR8</accession>
<evidence type="ECO:0000313" key="7">
    <source>
        <dbReference type="EMBL" id="SHE85853.1"/>
    </source>
</evidence>
<proteinExistence type="inferred from homology"/>
<evidence type="ECO:0000259" key="6">
    <source>
        <dbReference type="Pfam" id="PF05199"/>
    </source>
</evidence>
<dbReference type="Pfam" id="PF05199">
    <property type="entry name" value="GMC_oxred_C"/>
    <property type="match status" value="1"/>
</dbReference>
<dbReference type="Gene3D" id="3.50.50.60">
    <property type="entry name" value="FAD/NAD(P)-binding domain"/>
    <property type="match status" value="1"/>
</dbReference>
<dbReference type="Proteomes" id="UP000184076">
    <property type="component" value="Unassembled WGS sequence"/>
</dbReference>
<dbReference type="InterPro" id="IPR051473">
    <property type="entry name" value="P2Ox-like"/>
</dbReference>
<dbReference type="EMBL" id="FQVB01000008">
    <property type="protein sequence ID" value="SHE85853.1"/>
    <property type="molecule type" value="Genomic_DNA"/>
</dbReference>
<dbReference type="AlphaFoldDB" id="A0A1M4WXR8"/>
<dbReference type="STRING" id="1121391.SAMN02745206_00924"/>
<protein>
    <submittedName>
        <fullName evidence="7">Choline dehydrogenase</fullName>
    </submittedName>
</protein>
<gene>
    <name evidence="7" type="ORF">SAMN02745206_00924</name>
</gene>
<name>A0A1M4WXR8_9BACT</name>
<dbReference type="InterPro" id="IPR036188">
    <property type="entry name" value="FAD/NAD-bd_sf"/>
</dbReference>
<dbReference type="PANTHER" id="PTHR42784">
    <property type="entry name" value="PYRANOSE 2-OXIDASE"/>
    <property type="match status" value="1"/>
</dbReference>
<comment type="similarity">
    <text evidence="2">Belongs to the GMC oxidoreductase family.</text>
</comment>
<feature type="domain" description="Glucose-methanol-choline oxidoreductase C-terminal" evidence="6">
    <location>
        <begin position="470"/>
        <end position="524"/>
    </location>
</feature>
<keyword evidence="8" id="KW-1185">Reference proteome</keyword>
<dbReference type="SUPFAM" id="SSF51905">
    <property type="entry name" value="FAD/NAD(P)-binding domain"/>
    <property type="match status" value="1"/>
</dbReference>
<comment type="cofactor">
    <cofactor evidence="1">
        <name>FAD</name>
        <dbReference type="ChEBI" id="CHEBI:57692"/>
    </cofactor>
</comment>
<dbReference type="InterPro" id="IPR007867">
    <property type="entry name" value="GMC_OxRtase_C"/>
</dbReference>
<evidence type="ECO:0000256" key="3">
    <source>
        <dbReference type="ARBA" id="ARBA00022630"/>
    </source>
</evidence>
<keyword evidence="4" id="KW-0274">FAD</keyword>
<evidence type="ECO:0000256" key="4">
    <source>
        <dbReference type="ARBA" id="ARBA00022827"/>
    </source>
</evidence>
<evidence type="ECO:0000256" key="5">
    <source>
        <dbReference type="ARBA" id="ARBA00023002"/>
    </source>
</evidence>
<evidence type="ECO:0000256" key="2">
    <source>
        <dbReference type="ARBA" id="ARBA00010790"/>
    </source>
</evidence>
<evidence type="ECO:0000256" key="1">
    <source>
        <dbReference type="ARBA" id="ARBA00001974"/>
    </source>
</evidence>